<gene>
    <name evidence="2" type="ORF">ACFQ07_30980</name>
</gene>
<evidence type="ECO:0000313" key="3">
    <source>
        <dbReference type="Proteomes" id="UP001597083"/>
    </source>
</evidence>
<comment type="caution">
    <text evidence="2">The sequence shown here is derived from an EMBL/GenBank/DDBJ whole genome shotgun (WGS) entry which is preliminary data.</text>
</comment>
<feature type="non-terminal residue" evidence="2">
    <location>
        <position position="1"/>
    </location>
</feature>
<dbReference type="EMBL" id="JBHTIR010004225">
    <property type="protein sequence ID" value="MFD0856697.1"/>
    <property type="molecule type" value="Genomic_DNA"/>
</dbReference>
<dbReference type="Proteomes" id="UP001597083">
    <property type="component" value="Unassembled WGS sequence"/>
</dbReference>
<reference evidence="3" key="1">
    <citation type="journal article" date="2019" name="Int. J. Syst. Evol. Microbiol.">
        <title>The Global Catalogue of Microorganisms (GCM) 10K type strain sequencing project: providing services to taxonomists for standard genome sequencing and annotation.</title>
        <authorList>
            <consortium name="The Broad Institute Genomics Platform"/>
            <consortium name="The Broad Institute Genome Sequencing Center for Infectious Disease"/>
            <person name="Wu L."/>
            <person name="Ma J."/>
        </authorList>
    </citation>
    <scope>NUCLEOTIDE SEQUENCE [LARGE SCALE GENOMIC DNA]</scope>
    <source>
        <strain evidence="3">JCM 31696</strain>
    </source>
</reference>
<protein>
    <submittedName>
        <fullName evidence="2">Uncharacterized protein</fullName>
    </submittedName>
</protein>
<evidence type="ECO:0000313" key="2">
    <source>
        <dbReference type="EMBL" id="MFD0856697.1"/>
    </source>
</evidence>
<feature type="compositionally biased region" description="Basic residues" evidence="1">
    <location>
        <begin position="86"/>
        <end position="95"/>
    </location>
</feature>
<evidence type="ECO:0000256" key="1">
    <source>
        <dbReference type="SAM" id="MobiDB-lite"/>
    </source>
</evidence>
<accession>A0ABW3CT14</accession>
<proteinExistence type="predicted"/>
<organism evidence="2 3">
    <name type="scientific">Actinomadura adrarensis</name>
    <dbReference type="NCBI Taxonomy" id="1819600"/>
    <lineage>
        <taxon>Bacteria</taxon>
        <taxon>Bacillati</taxon>
        <taxon>Actinomycetota</taxon>
        <taxon>Actinomycetes</taxon>
        <taxon>Streptosporangiales</taxon>
        <taxon>Thermomonosporaceae</taxon>
        <taxon>Actinomadura</taxon>
    </lineage>
</organism>
<sequence>DPARRVLDAVLTARPRNLDEWGLACADHLHAIRTRPAQDVQHDILLDLLSIRHQLQSPGDEDATELHRILATLSTLHANVLHAKLGPRRRRRRAGGGRGAGASPGFLRGGLPVRGQRPIARGAVHDGKGGVDQGARKAGAVLDALLASTAAR</sequence>
<keyword evidence="3" id="KW-1185">Reference proteome</keyword>
<feature type="region of interest" description="Disordered" evidence="1">
    <location>
        <begin position="86"/>
        <end position="112"/>
    </location>
</feature>
<name>A0ABW3CT14_9ACTN</name>